<protein>
    <recommendedName>
        <fullName evidence="2">Thiamine pyrophosphate enzyme central domain-containing protein</fullName>
    </recommendedName>
</protein>
<feature type="non-terminal residue" evidence="3">
    <location>
        <position position="1"/>
    </location>
</feature>
<dbReference type="Gene3D" id="3.40.50.1220">
    <property type="entry name" value="TPP-binding domain"/>
    <property type="match status" value="1"/>
</dbReference>
<proteinExistence type="inferred from homology"/>
<dbReference type="GO" id="GO:0009097">
    <property type="term" value="P:isoleucine biosynthetic process"/>
    <property type="evidence" value="ECO:0007669"/>
    <property type="project" value="TreeGrafter"/>
</dbReference>
<evidence type="ECO:0000256" key="1">
    <source>
        <dbReference type="ARBA" id="ARBA00007812"/>
    </source>
</evidence>
<dbReference type="InterPro" id="IPR045229">
    <property type="entry name" value="TPP_enz"/>
</dbReference>
<dbReference type="GO" id="GO:0030976">
    <property type="term" value="F:thiamine pyrophosphate binding"/>
    <property type="evidence" value="ECO:0007669"/>
    <property type="project" value="InterPro"/>
</dbReference>
<dbReference type="Gene3D" id="3.40.50.970">
    <property type="match status" value="1"/>
</dbReference>
<dbReference type="PANTHER" id="PTHR18968:SF142">
    <property type="entry name" value="ACETOLACTATE SYNTHASE"/>
    <property type="match status" value="1"/>
</dbReference>
<dbReference type="GO" id="GO:0050660">
    <property type="term" value="F:flavin adenine dinucleotide binding"/>
    <property type="evidence" value="ECO:0007669"/>
    <property type="project" value="TreeGrafter"/>
</dbReference>
<dbReference type="EMBL" id="UINC01109497">
    <property type="protein sequence ID" value="SVC76367.1"/>
    <property type="molecule type" value="Genomic_DNA"/>
</dbReference>
<dbReference type="AlphaFoldDB" id="A0A382PU47"/>
<organism evidence="3">
    <name type="scientific">marine metagenome</name>
    <dbReference type="NCBI Taxonomy" id="408172"/>
    <lineage>
        <taxon>unclassified sequences</taxon>
        <taxon>metagenomes</taxon>
        <taxon>ecological metagenomes</taxon>
    </lineage>
</organism>
<dbReference type="GO" id="GO:0005948">
    <property type="term" value="C:acetolactate synthase complex"/>
    <property type="evidence" value="ECO:0007669"/>
    <property type="project" value="TreeGrafter"/>
</dbReference>
<gene>
    <name evidence="3" type="ORF">METZ01_LOCUS329221</name>
</gene>
<dbReference type="SUPFAM" id="SSF52467">
    <property type="entry name" value="DHS-like NAD/FAD-binding domain"/>
    <property type="match status" value="1"/>
</dbReference>
<dbReference type="CDD" id="cd07035">
    <property type="entry name" value="TPP_PYR_POX_like"/>
    <property type="match status" value="1"/>
</dbReference>
<sequence>TGVVGAWIESVPLIVISGQVKLADMMGNLPIRQSGVQEVDIISMVKKITKYAVTIKKPEDIKLIMEKALYHTKSGRPGPVWIDVPLDVQGAPIDPELLETWKAIPKHTNNSINDEIIENITNLISKAKRPIFLAGHGIRLSGSEKIFRSAIDKFGIPTVMTWNAMDLLPYDHRLNIGRPGVVALRAPNFAVQNSDLLISIGCRLDNVITAFNPQRFARCAKKIIVDIDQNEIDKLDMEIEMSINCDAKTFLKVLMNDVYLEKTDLIDWQNKCLTWKKKYSINEGKPFSNEGEISHYHFTEILSETLPSNIIISTGSSGLGIEAFYTVFRNKEGQRIYLTS</sequence>
<accession>A0A382PU47</accession>
<name>A0A382PU47_9ZZZZ</name>
<dbReference type="InterPro" id="IPR029035">
    <property type="entry name" value="DHS-like_NAD/FAD-binding_dom"/>
</dbReference>
<dbReference type="PANTHER" id="PTHR18968">
    <property type="entry name" value="THIAMINE PYROPHOSPHATE ENZYMES"/>
    <property type="match status" value="1"/>
</dbReference>
<feature type="non-terminal residue" evidence="3">
    <location>
        <position position="340"/>
    </location>
</feature>
<dbReference type="GO" id="GO:0000287">
    <property type="term" value="F:magnesium ion binding"/>
    <property type="evidence" value="ECO:0007669"/>
    <property type="project" value="InterPro"/>
</dbReference>
<comment type="similarity">
    <text evidence="1">Belongs to the TPP enzyme family.</text>
</comment>
<dbReference type="InterPro" id="IPR012000">
    <property type="entry name" value="Thiamin_PyroP_enz_cen_dom"/>
</dbReference>
<dbReference type="InterPro" id="IPR029061">
    <property type="entry name" value="THDP-binding"/>
</dbReference>
<dbReference type="Pfam" id="PF00205">
    <property type="entry name" value="TPP_enzyme_M"/>
    <property type="match status" value="1"/>
</dbReference>
<evidence type="ECO:0000259" key="2">
    <source>
        <dbReference type="Pfam" id="PF00205"/>
    </source>
</evidence>
<evidence type="ECO:0000313" key="3">
    <source>
        <dbReference type="EMBL" id="SVC76367.1"/>
    </source>
</evidence>
<feature type="domain" description="Thiamine pyrophosphate enzyme central" evidence="2">
    <location>
        <begin position="117"/>
        <end position="254"/>
    </location>
</feature>
<reference evidence="3" key="1">
    <citation type="submission" date="2018-05" db="EMBL/GenBank/DDBJ databases">
        <authorList>
            <person name="Lanie J.A."/>
            <person name="Ng W.-L."/>
            <person name="Kazmierczak K.M."/>
            <person name="Andrzejewski T.M."/>
            <person name="Davidsen T.M."/>
            <person name="Wayne K.J."/>
            <person name="Tettelin H."/>
            <person name="Glass J.I."/>
            <person name="Rusch D."/>
            <person name="Podicherti R."/>
            <person name="Tsui H.-C.T."/>
            <person name="Winkler M.E."/>
        </authorList>
    </citation>
    <scope>NUCLEOTIDE SEQUENCE</scope>
</reference>
<dbReference type="SUPFAM" id="SSF52518">
    <property type="entry name" value="Thiamin diphosphate-binding fold (THDP-binding)"/>
    <property type="match status" value="1"/>
</dbReference>
<dbReference type="GO" id="GO:0009099">
    <property type="term" value="P:L-valine biosynthetic process"/>
    <property type="evidence" value="ECO:0007669"/>
    <property type="project" value="TreeGrafter"/>
</dbReference>
<dbReference type="GO" id="GO:0003984">
    <property type="term" value="F:acetolactate synthase activity"/>
    <property type="evidence" value="ECO:0007669"/>
    <property type="project" value="TreeGrafter"/>
</dbReference>